<organism evidence="2 3">
    <name type="scientific">Cyclotella cryptica</name>
    <dbReference type="NCBI Taxonomy" id="29204"/>
    <lineage>
        <taxon>Eukaryota</taxon>
        <taxon>Sar</taxon>
        <taxon>Stramenopiles</taxon>
        <taxon>Ochrophyta</taxon>
        <taxon>Bacillariophyta</taxon>
        <taxon>Coscinodiscophyceae</taxon>
        <taxon>Thalassiosirophycidae</taxon>
        <taxon>Stephanodiscales</taxon>
        <taxon>Stephanodiscaceae</taxon>
        <taxon>Cyclotella</taxon>
    </lineage>
</organism>
<dbReference type="Proteomes" id="UP001516023">
    <property type="component" value="Unassembled WGS sequence"/>
</dbReference>
<accession>A0ABD3PAV2</accession>
<name>A0ABD3PAV2_9STRA</name>
<protein>
    <submittedName>
        <fullName evidence="2">Uncharacterized protein</fullName>
    </submittedName>
</protein>
<sequence>MPKGASSKPPLPKIKEDEPSDDNDHDEDASPSQKRPRDDKDQDEPDEEASSKGNSTPPLRRGKWTPEEEAYASRLIVEFKAGLLPLTDGTTLRTFLSKLLNCDPMRISKKFVGSNCIGKQVFRRRSADVSSLTPEQIQRTRMELSELEKRFLDRVTKGVGGKAERQAARDQSPPGERRPEKKIKLSEDQGATSLSMVGALGAGLTTSGSLGNMNRSAAAAGRALLQGGNGANGKDGGAGNAGLLAQLQESQPGMFDPNNARSFNASSAPSGAVGLNIPSMGSSAALGKMNPPLDINALMLQTGLTPEQISQLAHNKVASSASLANMLGKKRSFDGLMSLDFQSMQSIDNLANLIQHGMPKQASTGQMKNWDWNNGSAQAGLAGMQNFQGGLGLGLSSSMLGLNHAQNAVNTASQGLGNQSNAAFGDLIGNYHQSSLYQNLQNASQQQQRHLPQQSLGQLSQLQSLTNANPSLLHGMGNANAGANSLDALLQSVQNKNNNSLTGGNDFGAFSSLMGLPGGNLPQQNLMSLNNSFGGGAFAGLPQHGGNSMMAALAAQQQMLSQAKVGGGSGMNGLFPQQSQFTGLGGFGGGMGGMGGLDLASLNLSDPNTASLVQQLLAQQGQGGSLSGLGSMNQQTQAQVGKNPFSGGGEAGAAPQANISFDQSNGRNSQIKEQSTDV</sequence>
<keyword evidence="3" id="KW-1185">Reference proteome</keyword>
<feature type="region of interest" description="Disordered" evidence="1">
    <location>
        <begin position="623"/>
        <end position="678"/>
    </location>
</feature>
<feature type="compositionally biased region" description="Basic and acidic residues" evidence="1">
    <location>
        <begin position="175"/>
        <end position="187"/>
    </location>
</feature>
<proteinExistence type="predicted"/>
<evidence type="ECO:0000256" key="1">
    <source>
        <dbReference type="SAM" id="MobiDB-lite"/>
    </source>
</evidence>
<feature type="region of interest" description="Disordered" evidence="1">
    <location>
        <begin position="155"/>
        <end position="189"/>
    </location>
</feature>
<dbReference type="AlphaFoldDB" id="A0ABD3PAV2"/>
<evidence type="ECO:0000313" key="2">
    <source>
        <dbReference type="EMBL" id="KAL3784802.1"/>
    </source>
</evidence>
<dbReference type="PANTHER" id="PTHR35213:SF5">
    <property type="entry name" value="RING-TYPE DOMAIN-CONTAINING PROTEIN"/>
    <property type="match status" value="1"/>
</dbReference>
<comment type="caution">
    <text evidence="2">The sequence shown here is derived from an EMBL/GenBank/DDBJ whole genome shotgun (WGS) entry which is preliminary data.</text>
</comment>
<feature type="compositionally biased region" description="Polar residues" evidence="1">
    <location>
        <begin position="657"/>
        <end position="678"/>
    </location>
</feature>
<feature type="region of interest" description="Disordered" evidence="1">
    <location>
        <begin position="1"/>
        <end position="64"/>
    </location>
</feature>
<evidence type="ECO:0000313" key="3">
    <source>
        <dbReference type="Proteomes" id="UP001516023"/>
    </source>
</evidence>
<gene>
    <name evidence="2" type="ORF">HJC23_013842</name>
</gene>
<dbReference type="EMBL" id="JABMIG020000228">
    <property type="protein sequence ID" value="KAL3784802.1"/>
    <property type="molecule type" value="Genomic_DNA"/>
</dbReference>
<feature type="compositionally biased region" description="Basic and acidic residues" evidence="1">
    <location>
        <begin position="155"/>
        <end position="168"/>
    </location>
</feature>
<feature type="compositionally biased region" description="Acidic residues" evidence="1">
    <location>
        <begin position="18"/>
        <end position="29"/>
    </location>
</feature>
<dbReference type="PANTHER" id="PTHR35213">
    <property type="entry name" value="RING-TYPE DOMAIN-CONTAINING PROTEIN-RELATED"/>
    <property type="match status" value="1"/>
</dbReference>
<reference evidence="2 3" key="1">
    <citation type="journal article" date="2020" name="G3 (Bethesda)">
        <title>Improved Reference Genome for Cyclotella cryptica CCMP332, a Model for Cell Wall Morphogenesis, Salinity Adaptation, and Lipid Production in Diatoms (Bacillariophyta).</title>
        <authorList>
            <person name="Roberts W.R."/>
            <person name="Downey K.M."/>
            <person name="Ruck E.C."/>
            <person name="Traller J.C."/>
            <person name="Alverson A.J."/>
        </authorList>
    </citation>
    <scope>NUCLEOTIDE SEQUENCE [LARGE SCALE GENOMIC DNA]</scope>
    <source>
        <strain evidence="2 3">CCMP332</strain>
    </source>
</reference>